<keyword evidence="3" id="KW-1185">Reference proteome</keyword>
<organism evidence="2 3">
    <name type="scientific">Polluticaenibacter yanchengensis</name>
    <dbReference type="NCBI Taxonomy" id="3014562"/>
    <lineage>
        <taxon>Bacteria</taxon>
        <taxon>Pseudomonadati</taxon>
        <taxon>Bacteroidota</taxon>
        <taxon>Chitinophagia</taxon>
        <taxon>Chitinophagales</taxon>
        <taxon>Chitinophagaceae</taxon>
        <taxon>Polluticaenibacter</taxon>
    </lineage>
</organism>
<accession>A0ABT4UFH7</accession>
<proteinExistence type="inferred from homology"/>
<dbReference type="PANTHER" id="PTHR42879">
    <property type="entry name" value="3-OXOACYL-(ACYL-CARRIER-PROTEIN) REDUCTASE"/>
    <property type="match status" value="1"/>
</dbReference>
<reference evidence="2 3" key="1">
    <citation type="submission" date="2022-12" db="EMBL/GenBank/DDBJ databases">
        <title>Chitinophagaceae gen. sp. nov., a new member of the family Chitinophagaceae, isolated from soil in a chemical factory.</title>
        <authorList>
            <person name="Ke Z."/>
        </authorList>
    </citation>
    <scope>NUCLEOTIDE SEQUENCE [LARGE SCALE GENOMIC DNA]</scope>
    <source>
        <strain evidence="2 3">LY-5</strain>
    </source>
</reference>
<dbReference type="InterPro" id="IPR002347">
    <property type="entry name" value="SDR_fam"/>
</dbReference>
<evidence type="ECO:0000313" key="3">
    <source>
        <dbReference type="Proteomes" id="UP001210231"/>
    </source>
</evidence>
<dbReference type="InterPro" id="IPR050259">
    <property type="entry name" value="SDR"/>
</dbReference>
<dbReference type="RefSeq" id="WP_407029929.1">
    <property type="nucleotide sequence ID" value="NZ_JAQGEF010000002.1"/>
</dbReference>
<sequence length="256" mass="27769">MDLQLKNKTFLVFGASSGLGRAVAEALLKENATVIGVARRKALLKELEENAGFTAIEQDMTADDAVVNLVNAIGGKQVDGILLNGGGPPAMQTLETKIEDWDAAYHLLLRWKVVLLKHFIPLMQLQGWGRVLFVESGSVKQPLENLVLSNAFRVAVVNMAKTLSQEIAGSNVTLNVLAPGSHDTDAINRVYEKKSEQTGLSFDEVRMQAINGSPMKRIGDASDFASLAVWFFSDFSKYINGQTITVDGGINKSIFG</sequence>
<dbReference type="PRINTS" id="PR00081">
    <property type="entry name" value="GDHRDH"/>
</dbReference>
<dbReference type="PANTHER" id="PTHR42879:SF6">
    <property type="entry name" value="NADPH-DEPENDENT REDUCTASE BACG"/>
    <property type="match status" value="1"/>
</dbReference>
<dbReference type="Pfam" id="PF13561">
    <property type="entry name" value="adh_short_C2"/>
    <property type="match status" value="1"/>
</dbReference>
<evidence type="ECO:0000256" key="1">
    <source>
        <dbReference type="ARBA" id="ARBA00006484"/>
    </source>
</evidence>
<name>A0ABT4UFH7_9BACT</name>
<dbReference type="SUPFAM" id="SSF51735">
    <property type="entry name" value="NAD(P)-binding Rossmann-fold domains"/>
    <property type="match status" value="1"/>
</dbReference>
<dbReference type="EMBL" id="JAQGEF010000002">
    <property type="protein sequence ID" value="MDA3613600.1"/>
    <property type="molecule type" value="Genomic_DNA"/>
</dbReference>
<comment type="similarity">
    <text evidence="1">Belongs to the short-chain dehydrogenases/reductases (SDR) family.</text>
</comment>
<evidence type="ECO:0000313" key="2">
    <source>
        <dbReference type="EMBL" id="MDA3613600.1"/>
    </source>
</evidence>
<dbReference type="Proteomes" id="UP001210231">
    <property type="component" value="Unassembled WGS sequence"/>
</dbReference>
<comment type="caution">
    <text evidence="2">The sequence shown here is derived from an EMBL/GenBank/DDBJ whole genome shotgun (WGS) entry which is preliminary data.</text>
</comment>
<gene>
    <name evidence="2" type="ORF">O3P16_02175</name>
</gene>
<protein>
    <submittedName>
        <fullName evidence="2">SDR family oxidoreductase</fullName>
    </submittedName>
</protein>
<dbReference type="Gene3D" id="3.40.50.720">
    <property type="entry name" value="NAD(P)-binding Rossmann-like Domain"/>
    <property type="match status" value="1"/>
</dbReference>
<dbReference type="InterPro" id="IPR036291">
    <property type="entry name" value="NAD(P)-bd_dom_sf"/>
</dbReference>